<dbReference type="InterPro" id="IPR036737">
    <property type="entry name" value="OmpA-like_sf"/>
</dbReference>
<accession>A0A382F2V4</accession>
<evidence type="ECO:0000256" key="4">
    <source>
        <dbReference type="ARBA" id="ARBA00023237"/>
    </source>
</evidence>
<dbReference type="InterPro" id="IPR028974">
    <property type="entry name" value="TSP_type-3_rpt"/>
</dbReference>
<dbReference type="PROSITE" id="PS01068">
    <property type="entry name" value="OMPA_1"/>
    <property type="match status" value="1"/>
</dbReference>
<dbReference type="InterPro" id="IPR006665">
    <property type="entry name" value="OmpA-like"/>
</dbReference>
<feature type="non-terminal residue" evidence="7">
    <location>
        <position position="1"/>
    </location>
</feature>
<organism evidence="7">
    <name type="scientific">marine metagenome</name>
    <dbReference type="NCBI Taxonomy" id="408172"/>
    <lineage>
        <taxon>unclassified sequences</taxon>
        <taxon>metagenomes</taxon>
        <taxon>ecological metagenomes</taxon>
    </lineage>
</organism>
<dbReference type="PROSITE" id="PS51123">
    <property type="entry name" value="OMPA_2"/>
    <property type="match status" value="1"/>
</dbReference>
<evidence type="ECO:0000256" key="2">
    <source>
        <dbReference type="ARBA" id="ARBA00022729"/>
    </source>
</evidence>
<gene>
    <name evidence="7" type="ORF">METZ01_LOCUS209879</name>
</gene>
<dbReference type="InterPro" id="IPR006664">
    <property type="entry name" value="OMP_bac"/>
</dbReference>
<dbReference type="Pfam" id="PF00691">
    <property type="entry name" value="OmpA"/>
    <property type="match status" value="1"/>
</dbReference>
<name>A0A382F2V4_9ZZZZ</name>
<dbReference type="InterPro" id="IPR003367">
    <property type="entry name" value="Thrombospondin_3-like_rpt"/>
</dbReference>
<dbReference type="Gene3D" id="3.30.1330.60">
    <property type="entry name" value="OmpA-like domain"/>
    <property type="match status" value="1"/>
</dbReference>
<dbReference type="PANTHER" id="PTHR30329:SF21">
    <property type="entry name" value="LIPOPROTEIN YIAD-RELATED"/>
    <property type="match status" value="1"/>
</dbReference>
<dbReference type="PRINTS" id="PR01021">
    <property type="entry name" value="OMPADOMAIN"/>
</dbReference>
<dbReference type="Pfam" id="PF02412">
    <property type="entry name" value="TSP_3"/>
    <property type="match status" value="3"/>
</dbReference>
<evidence type="ECO:0000256" key="5">
    <source>
        <dbReference type="SAM" id="MobiDB-lite"/>
    </source>
</evidence>
<evidence type="ECO:0000256" key="1">
    <source>
        <dbReference type="ARBA" id="ARBA00004442"/>
    </source>
</evidence>
<evidence type="ECO:0000313" key="7">
    <source>
        <dbReference type="EMBL" id="SVB57025.1"/>
    </source>
</evidence>
<evidence type="ECO:0000259" key="6">
    <source>
        <dbReference type="PROSITE" id="PS51123"/>
    </source>
</evidence>
<keyword evidence="2" id="KW-0732">Signal</keyword>
<feature type="domain" description="OmpA-like" evidence="6">
    <location>
        <begin position="138"/>
        <end position="253"/>
    </location>
</feature>
<dbReference type="SUPFAM" id="SSF103088">
    <property type="entry name" value="OmpA-like"/>
    <property type="match status" value="1"/>
</dbReference>
<feature type="region of interest" description="Disordered" evidence="5">
    <location>
        <begin position="39"/>
        <end position="59"/>
    </location>
</feature>
<dbReference type="GO" id="GO:0005509">
    <property type="term" value="F:calcium ion binding"/>
    <property type="evidence" value="ECO:0007669"/>
    <property type="project" value="InterPro"/>
</dbReference>
<dbReference type="GO" id="GO:0009279">
    <property type="term" value="C:cell outer membrane"/>
    <property type="evidence" value="ECO:0007669"/>
    <property type="project" value="UniProtKB-SubCell"/>
</dbReference>
<dbReference type="InterPro" id="IPR050330">
    <property type="entry name" value="Bact_OuterMem_StrucFunc"/>
</dbReference>
<proteinExistence type="predicted"/>
<evidence type="ECO:0000256" key="3">
    <source>
        <dbReference type="ARBA" id="ARBA00023136"/>
    </source>
</evidence>
<dbReference type="GO" id="GO:0007155">
    <property type="term" value="P:cell adhesion"/>
    <property type="evidence" value="ECO:0007669"/>
    <property type="project" value="InterPro"/>
</dbReference>
<sequence>IYDKHDDCPTIPGLAEFNGCPDTDGDGIQDSEDDCPLVAGPAEHNGCPDTDGDGLTDNKDRCPKVAGKMKLGGCPDTDGDGIVDNRDQCPKVAGPRANRGCPWPDSDGDSVFDKDDECPDTPGTVANNGCPEGPSDSDMAKITELSREIQFAFGSATFTEATPPVLNDIVAIILQYPKSNFSVQGHTDSIGTKGFNQGLSERRANAVVDYLSSRNVSSSRLSASGLGETMPIDTNINSAGRANNRRVEIHFMK</sequence>
<dbReference type="AlphaFoldDB" id="A0A382F2V4"/>
<dbReference type="Gene3D" id="4.10.1080.10">
    <property type="entry name" value="TSP type-3 repeat"/>
    <property type="match status" value="1"/>
</dbReference>
<dbReference type="CDD" id="cd07185">
    <property type="entry name" value="OmpA_C-like"/>
    <property type="match status" value="1"/>
</dbReference>
<keyword evidence="3" id="KW-0472">Membrane</keyword>
<dbReference type="PANTHER" id="PTHR30329">
    <property type="entry name" value="STATOR ELEMENT OF FLAGELLAR MOTOR COMPLEX"/>
    <property type="match status" value="1"/>
</dbReference>
<comment type="subcellular location">
    <subcellularLocation>
        <location evidence="1">Cell outer membrane</location>
    </subcellularLocation>
</comment>
<protein>
    <recommendedName>
        <fullName evidence="6">OmpA-like domain-containing protein</fullName>
    </recommendedName>
</protein>
<reference evidence="7" key="1">
    <citation type="submission" date="2018-05" db="EMBL/GenBank/DDBJ databases">
        <authorList>
            <person name="Lanie J.A."/>
            <person name="Ng W.-L."/>
            <person name="Kazmierczak K.M."/>
            <person name="Andrzejewski T.M."/>
            <person name="Davidsen T.M."/>
            <person name="Wayne K.J."/>
            <person name="Tettelin H."/>
            <person name="Glass J.I."/>
            <person name="Rusch D."/>
            <person name="Podicherti R."/>
            <person name="Tsui H.-C.T."/>
            <person name="Winkler M.E."/>
        </authorList>
    </citation>
    <scope>NUCLEOTIDE SEQUENCE</scope>
</reference>
<keyword evidence="4" id="KW-0998">Cell outer membrane</keyword>
<dbReference type="InterPro" id="IPR006690">
    <property type="entry name" value="OMPA-like_CS"/>
</dbReference>
<dbReference type="EMBL" id="UINC01047584">
    <property type="protein sequence ID" value="SVB57025.1"/>
    <property type="molecule type" value="Genomic_DNA"/>
</dbReference>
<dbReference type="SUPFAM" id="SSF103647">
    <property type="entry name" value="TSP type-3 repeat"/>
    <property type="match status" value="1"/>
</dbReference>